<proteinExistence type="inferred from homology"/>
<evidence type="ECO:0000256" key="4">
    <source>
        <dbReference type="ARBA" id="ARBA00023157"/>
    </source>
</evidence>
<accession>A0A811RE44</accession>
<keyword evidence="3" id="KW-0496">Mitochondrion</keyword>
<dbReference type="SUPFAM" id="SSF47072">
    <property type="entry name" value="Cysteine alpha-hairpin motif"/>
    <property type="match status" value="1"/>
</dbReference>
<organism evidence="5 6">
    <name type="scientific">Miscanthus lutarioriparius</name>
    <dbReference type="NCBI Taxonomy" id="422564"/>
    <lineage>
        <taxon>Eukaryota</taxon>
        <taxon>Viridiplantae</taxon>
        <taxon>Streptophyta</taxon>
        <taxon>Embryophyta</taxon>
        <taxon>Tracheophyta</taxon>
        <taxon>Spermatophyta</taxon>
        <taxon>Magnoliopsida</taxon>
        <taxon>Liliopsida</taxon>
        <taxon>Poales</taxon>
        <taxon>Poaceae</taxon>
        <taxon>PACMAD clade</taxon>
        <taxon>Panicoideae</taxon>
        <taxon>Andropogonodae</taxon>
        <taxon>Andropogoneae</taxon>
        <taxon>Saccharinae</taxon>
        <taxon>Miscanthus</taxon>
    </lineage>
</organism>
<name>A0A811RE44_9POAL</name>
<dbReference type="Proteomes" id="UP000604825">
    <property type="component" value="Unassembled WGS sequence"/>
</dbReference>
<evidence type="ECO:0000256" key="1">
    <source>
        <dbReference type="ARBA" id="ARBA00004173"/>
    </source>
</evidence>
<dbReference type="InterPro" id="IPR027179">
    <property type="entry name" value="CMC4"/>
</dbReference>
<comment type="similarity">
    <text evidence="2">Belongs to the CMC4 family.</text>
</comment>
<reference evidence="5" key="1">
    <citation type="submission" date="2020-10" db="EMBL/GenBank/DDBJ databases">
        <authorList>
            <person name="Han B."/>
            <person name="Lu T."/>
            <person name="Zhao Q."/>
            <person name="Huang X."/>
            <person name="Zhao Y."/>
        </authorList>
    </citation>
    <scope>NUCLEOTIDE SEQUENCE</scope>
</reference>
<dbReference type="AlphaFoldDB" id="A0A811RE44"/>
<evidence type="ECO:0000256" key="2">
    <source>
        <dbReference type="ARBA" id="ARBA00009858"/>
    </source>
</evidence>
<dbReference type="EMBL" id="CAJGYO010000014">
    <property type="protein sequence ID" value="CAD6268129.1"/>
    <property type="molecule type" value="Genomic_DNA"/>
</dbReference>
<sequence>MAQPNKEPCKKEACDIQACLSKNMFDSREVCESYSVTSVMLMTRRGISNADILNLQNDALVAELFGTELNSIDVC</sequence>
<dbReference type="InterPro" id="IPR009069">
    <property type="entry name" value="Cys_alpha_HP_mot_SF"/>
</dbReference>
<evidence type="ECO:0000256" key="3">
    <source>
        <dbReference type="ARBA" id="ARBA00023128"/>
    </source>
</evidence>
<keyword evidence="6" id="KW-1185">Reference proteome</keyword>
<protein>
    <submittedName>
        <fullName evidence="5">Uncharacterized protein</fullName>
    </submittedName>
</protein>
<dbReference type="Gene3D" id="1.10.287.1130">
    <property type="entry name" value="CytochromE C oxidase copper chaperone"/>
    <property type="match status" value="1"/>
</dbReference>
<gene>
    <name evidence="5" type="ORF">NCGR_LOCUS51434</name>
</gene>
<evidence type="ECO:0000313" key="6">
    <source>
        <dbReference type="Proteomes" id="UP000604825"/>
    </source>
</evidence>
<dbReference type="PANTHER" id="PTHR15590:SF0">
    <property type="entry name" value="CX9C MOTIF-CONTAINING PROTEIN 4"/>
    <property type="match status" value="1"/>
</dbReference>
<keyword evidence="4" id="KW-1015">Disulfide bond</keyword>
<evidence type="ECO:0000313" key="5">
    <source>
        <dbReference type="EMBL" id="CAD6268129.1"/>
    </source>
</evidence>
<dbReference type="GO" id="GO:0005739">
    <property type="term" value="C:mitochondrion"/>
    <property type="evidence" value="ECO:0007669"/>
    <property type="project" value="UniProtKB-SubCell"/>
</dbReference>
<comment type="caution">
    <text evidence="5">The sequence shown here is derived from an EMBL/GenBank/DDBJ whole genome shotgun (WGS) entry which is preliminary data.</text>
</comment>
<dbReference type="PANTHER" id="PTHR15590">
    <property type="entry name" value="CX9C MOTIF-CONTAINING PROTEIN 4"/>
    <property type="match status" value="1"/>
</dbReference>
<comment type="subcellular location">
    <subcellularLocation>
        <location evidence="1">Mitochondrion</location>
    </subcellularLocation>
</comment>